<gene>
    <name evidence="7" type="primary">menF</name>
    <name evidence="7" type="ORF">CMUST_07100</name>
</gene>
<protein>
    <recommendedName>
        <fullName evidence="3">isochorismate synthase</fullName>
        <ecNumber evidence="3">5.4.4.2</ecNumber>
    </recommendedName>
    <alternativeName>
        <fullName evidence="5">Isochorismate mutase</fullName>
    </alternativeName>
</protein>
<dbReference type="OrthoDB" id="9806579at2"/>
<dbReference type="Pfam" id="PF00425">
    <property type="entry name" value="Chorismate_bind"/>
    <property type="match status" value="1"/>
</dbReference>
<name>A0A0G3GX68_9CORY</name>
<dbReference type="InterPro" id="IPR004561">
    <property type="entry name" value="IsoChor_synthase"/>
</dbReference>
<comment type="catalytic activity">
    <reaction evidence="1">
        <text>chorismate = isochorismate</text>
        <dbReference type="Rhea" id="RHEA:18985"/>
        <dbReference type="ChEBI" id="CHEBI:29748"/>
        <dbReference type="ChEBI" id="CHEBI:29780"/>
        <dbReference type="EC" id="5.4.4.2"/>
    </reaction>
</comment>
<evidence type="ECO:0000313" key="8">
    <source>
        <dbReference type="Proteomes" id="UP000035199"/>
    </source>
</evidence>
<dbReference type="InterPro" id="IPR015890">
    <property type="entry name" value="Chorismate_C"/>
</dbReference>
<dbReference type="STRING" id="571915.CMUST_07100"/>
<evidence type="ECO:0000256" key="2">
    <source>
        <dbReference type="ARBA" id="ARBA00005297"/>
    </source>
</evidence>
<reference evidence="8" key="2">
    <citation type="submission" date="2015-05" db="EMBL/GenBank/DDBJ databases">
        <title>Complete genome sequence of Corynebacterium mustelae DSM 45274, isolated from various tissues of a male ferret with lethal sepsis.</title>
        <authorList>
            <person name="Ruckert C."/>
            <person name="Albersmeier A."/>
            <person name="Winkler A."/>
            <person name="Tauch A."/>
        </authorList>
    </citation>
    <scope>NUCLEOTIDE SEQUENCE [LARGE SCALE GENOMIC DNA]</scope>
    <source>
        <strain evidence="8">DSM 45274</strain>
    </source>
</reference>
<dbReference type="PANTHER" id="PTHR42839">
    <property type="entry name" value="ISOCHORISMATE SYNTHASE ENTC"/>
    <property type="match status" value="1"/>
</dbReference>
<dbReference type="GO" id="GO:0008909">
    <property type="term" value="F:isochorismate synthase activity"/>
    <property type="evidence" value="ECO:0007669"/>
    <property type="project" value="UniProtKB-EC"/>
</dbReference>
<dbReference type="PATRIC" id="fig|571915.4.peg.1517"/>
<dbReference type="KEGG" id="cmv:CMUST_07100"/>
<evidence type="ECO:0000259" key="6">
    <source>
        <dbReference type="Pfam" id="PF00425"/>
    </source>
</evidence>
<dbReference type="SUPFAM" id="SSF56322">
    <property type="entry name" value="ADC synthase"/>
    <property type="match status" value="1"/>
</dbReference>
<dbReference type="RefSeq" id="WP_047261910.1">
    <property type="nucleotide sequence ID" value="NZ_CP011542.1"/>
</dbReference>
<evidence type="ECO:0000256" key="4">
    <source>
        <dbReference type="ARBA" id="ARBA00023235"/>
    </source>
</evidence>
<proteinExistence type="inferred from homology"/>
<dbReference type="InterPro" id="IPR005801">
    <property type="entry name" value="ADC_synthase"/>
</dbReference>
<dbReference type="PANTHER" id="PTHR42839:SF2">
    <property type="entry name" value="ISOCHORISMATE SYNTHASE ENTC"/>
    <property type="match status" value="1"/>
</dbReference>
<sequence>MLTRPVTAPDFLLSRPHGSVRTQGSRQLFTNPWEAAAAIREKKCDFLVGALPFDIDDKCALRVPETIIRSDGPLEPPEYYRRGLPLNARLKMMMPSKTEHLNRVAAAVATIRNTALEKVVLARTVGVEFNTDDPIDPLEIAARLIHLSPERNAFLADISLDDAERRWIVGSSPEVLVKLSGNTVSCYPLAGSAARHPDPVKDEGLGQNLLRSEKDLWEHKLVVDHIVTALKPLCTSVNYSPTPELKKTAEMWHLATPITGTIATNTTALDVALRLHPTPAICGTPTEIARDLILQVETDRSFYAGAVGWCSSDGDGEYVVSIRCAETDGRFARAWAGGGLVASSIPDDEVAETDAKLRTIMRALGL</sequence>
<keyword evidence="8" id="KW-1185">Reference proteome</keyword>
<dbReference type="EMBL" id="CP011542">
    <property type="protein sequence ID" value="AKK05754.1"/>
    <property type="molecule type" value="Genomic_DNA"/>
</dbReference>
<organism evidence="7 8">
    <name type="scientific">Corynebacterium mustelae</name>
    <dbReference type="NCBI Taxonomy" id="571915"/>
    <lineage>
        <taxon>Bacteria</taxon>
        <taxon>Bacillati</taxon>
        <taxon>Actinomycetota</taxon>
        <taxon>Actinomycetes</taxon>
        <taxon>Mycobacteriales</taxon>
        <taxon>Corynebacteriaceae</taxon>
        <taxon>Corynebacterium</taxon>
    </lineage>
</organism>
<feature type="domain" description="Chorismate-utilising enzyme C-terminal" evidence="6">
    <location>
        <begin position="97"/>
        <end position="356"/>
    </location>
</feature>
<evidence type="ECO:0000256" key="1">
    <source>
        <dbReference type="ARBA" id="ARBA00000799"/>
    </source>
</evidence>
<dbReference type="Proteomes" id="UP000035199">
    <property type="component" value="Chromosome"/>
</dbReference>
<dbReference type="EC" id="5.4.4.2" evidence="3"/>
<evidence type="ECO:0000256" key="3">
    <source>
        <dbReference type="ARBA" id="ARBA00012824"/>
    </source>
</evidence>
<dbReference type="AlphaFoldDB" id="A0A0G3GX68"/>
<dbReference type="Gene3D" id="3.60.120.10">
    <property type="entry name" value="Anthranilate synthase"/>
    <property type="match status" value="1"/>
</dbReference>
<comment type="similarity">
    <text evidence="2">Belongs to the isochorismate synthase family.</text>
</comment>
<accession>A0A0G3GX68</accession>
<keyword evidence="4 7" id="KW-0413">Isomerase</keyword>
<evidence type="ECO:0000313" key="7">
    <source>
        <dbReference type="EMBL" id="AKK05754.1"/>
    </source>
</evidence>
<reference evidence="7 8" key="1">
    <citation type="journal article" date="2015" name="Genome Announc.">
        <title>Complete Genome Sequence of the Type Strain Corynebacterium mustelae DSM 45274, Isolated from Various Tissues of a Male Ferret with Lethal Sepsis.</title>
        <authorList>
            <person name="Ruckert C."/>
            <person name="Eimer J."/>
            <person name="Winkler A."/>
            <person name="Tauch A."/>
        </authorList>
    </citation>
    <scope>NUCLEOTIDE SEQUENCE [LARGE SCALE GENOMIC DNA]</scope>
    <source>
        <strain evidence="7 8">DSM 45274</strain>
    </source>
</reference>
<evidence type="ECO:0000256" key="5">
    <source>
        <dbReference type="ARBA" id="ARBA00041564"/>
    </source>
</evidence>
<dbReference type="GO" id="GO:0009697">
    <property type="term" value="P:salicylic acid biosynthetic process"/>
    <property type="evidence" value="ECO:0007669"/>
    <property type="project" value="TreeGrafter"/>
</dbReference>
<dbReference type="NCBIfam" id="TIGR00543">
    <property type="entry name" value="isochor_syn"/>
    <property type="match status" value="1"/>
</dbReference>